<comment type="caution">
    <text evidence="1">The sequence shown here is derived from an EMBL/GenBank/DDBJ whole genome shotgun (WGS) entry which is preliminary data.</text>
</comment>
<sequence>MSILSGDIKLLGSQRLTDTPDGGGRVTGHEIVSGEHNSLFPDVSDLDRAYGVVNLRKAFLAVQTDDTDTYYGANTTVLLPPSDPNVGLCLMSTGDHHDTRAEARDVLERYLARGPKWRGFLYDTQLEGQRAIRFFQRVEVRLPEVGETLVLVGNEGKAGEFEQYVRVLEVTQQLAKFQIPGVPEFTRNVVTCKLADPLRYTFEGEQPTPYDVVTNLKTALRETVVADAANYFATTKLAENAAFGAMQVKAKTIFTQLVPAARSETPAVDLTAAGELASLVDSGKALVTFSTVASIAPSRGLFLGTGVKPGTLSITIGAATITDKGGELVVAGSVVGAIDYGRGQLEFNAQCPNYGTASKSVSFWPAARPSRIADTAQIEIKANNRGYAYTITLQPTPAPGTLTVSFMAQGKWYDLKDNGRGELFGADRSYGSGVVNLATGSVMLTLGALPDVDTAILFSWATPVNYTNRSGQAISISKSAWQLPHTGITPKSLILTWGAGLTANDAVGDGRIRGDITGTIDYAEGIIDLEHITLPALGQEYVAQYQYGEPVTERHIEPGRLSTPGQVGHLSITLDGDGGGALNLTPGSVRVKFNALYNIVAADERILSIEKKDPIITLQDDGQGNLKDASGNVLGAIDYGAGTLHFMPDGTALLPEPTYAWVPAGSHQDPVTGTWYTDMRWTLTGFQYINTAYTFPDGEGGWVDVTYRNNNSALAQNATLTAQALRIDVTPGYAEAILEGSMRFTLGGSTYVDRQGLLYRNPDPETGAGIQAGTIDYSNGVAVLADWAAGQGAQPSLQSLATSFSVQSVDAVTFRTPGAPVAPGSLYLSANTATGRRIEATADGDGYFTTTDMDGRVNYQTGVVTVRFGQLILAAGHEAEPWYDENNVIEVQTGPDTRVNKIWRPLSVVADTIRFNCVVFSYLPLDADIIGLDPVRLPSDGRVPFIRTGNIVVIHSTRKAAFPMGVSAGQQLNTGRERLAYAHVEDKDGKQLATSLYSTNLDSGMVTLSNPLDLTGYAEPLYVVHRIEDMSLVSDVEISGRLRLARPLSHAYDAADTLVSSALIIGDLWARYTGLFDQKSWTNVWSDYLIGDQSTAQYNDTDYPIQVTNRATLQERWAIIFKSSTTFVLVGEHVGQIALGDVNTDLAPINPNNGQPYFLLDHRGWGAGWSSGNVLRFTTQAAAYPLWVIRTILQSVAAQETDKFELQLRGNVNR</sequence>
<dbReference type="EMBL" id="JAJVCY010000075">
    <property type="protein sequence ID" value="MCV3290731.1"/>
    <property type="molecule type" value="Genomic_DNA"/>
</dbReference>
<proteinExistence type="predicted"/>
<gene>
    <name evidence="1" type="ORF">LZT28_21315</name>
</gene>
<dbReference type="AlphaFoldDB" id="A0AAW5RSP6"/>
<dbReference type="RefSeq" id="WP_263686541.1">
    <property type="nucleotide sequence ID" value="NZ_JAJVCY010000075.1"/>
</dbReference>
<protein>
    <submittedName>
        <fullName evidence="1">Curculin (Mannose-binding) lectin protein</fullName>
    </submittedName>
</protein>
<accession>A0AAW5RSP6</accession>
<dbReference type="Proteomes" id="UP001208651">
    <property type="component" value="Unassembled WGS sequence"/>
</dbReference>
<name>A0AAW5RSP6_AERME</name>
<organism evidence="1 2">
    <name type="scientific">Aeromonas media</name>
    <dbReference type="NCBI Taxonomy" id="651"/>
    <lineage>
        <taxon>Bacteria</taxon>
        <taxon>Pseudomonadati</taxon>
        <taxon>Pseudomonadota</taxon>
        <taxon>Gammaproteobacteria</taxon>
        <taxon>Aeromonadales</taxon>
        <taxon>Aeromonadaceae</taxon>
        <taxon>Aeromonas</taxon>
    </lineage>
</organism>
<reference evidence="1" key="1">
    <citation type="submission" date="2022-01" db="EMBL/GenBank/DDBJ databases">
        <title>Comparison of Fish pathogen Aeromonas spp.</title>
        <authorList>
            <person name="Dubey S."/>
            <person name="Sorum H."/>
            <person name="Munangandu H.M."/>
        </authorList>
    </citation>
    <scope>NUCLEOTIDE SEQUENCE</scope>
    <source>
        <strain evidence="1">SD/21-15</strain>
    </source>
</reference>
<evidence type="ECO:0000313" key="2">
    <source>
        <dbReference type="Proteomes" id="UP001208651"/>
    </source>
</evidence>
<evidence type="ECO:0000313" key="1">
    <source>
        <dbReference type="EMBL" id="MCV3290731.1"/>
    </source>
</evidence>